<dbReference type="RefSeq" id="WP_124739395.1">
    <property type="nucleotide sequence ID" value="NZ_CP034086.1"/>
</dbReference>
<dbReference type="Proteomes" id="UP000273982">
    <property type="component" value="Chromosome"/>
</dbReference>
<evidence type="ECO:0000313" key="1">
    <source>
        <dbReference type="EMBL" id="AZG77743.1"/>
    </source>
</evidence>
<dbReference type="KEGG" id="mros:EHO51_13960"/>
<proteinExistence type="predicted"/>
<reference evidence="1 2" key="1">
    <citation type="submission" date="2018-11" db="EMBL/GenBank/DDBJ databases">
        <title>Genome squencing of methanotrophic bacteria isolated from alkaline groundwater in Korea.</title>
        <authorList>
            <person name="Nguyen L.N."/>
        </authorList>
    </citation>
    <scope>NUCLEOTIDE SEQUENCE [LARGE SCALE GENOMIC DNA]</scope>
    <source>
        <strain evidence="1 2">GW6</strain>
    </source>
</reference>
<evidence type="ECO:0000313" key="2">
    <source>
        <dbReference type="Proteomes" id="UP000273982"/>
    </source>
</evidence>
<dbReference type="EMBL" id="CP034086">
    <property type="protein sequence ID" value="AZG77743.1"/>
    <property type="molecule type" value="Genomic_DNA"/>
</dbReference>
<sequence length="62" mass="6437">MTNRRPSVNGILAAVLSGSIISIHGALAQKTALAAPGPAARLPGIWPVKIEPAPEEAIEREE</sequence>
<dbReference type="AlphaFoldDB" id="A0A3G8M6X5"/>
<accession>A0A3G8M6X5</accession>
<name>A0A3G8M6X5_9HYPH</name>
<gene>
    <name evidence="1" type="ORF">EHO51_13960</name>
</gene>
<organism evidence="1 2">
    <name type="scientific">Methylocystis rosea</name>
    <dbReference type="NCBI Taxonomy" id="173366"/>
    <lineage>
        <taxon>Bacteria</taxon>
        <taxon>Pseudomonadati</taxon>
        <taxon>Pseudomonadota</taxon>
        <taxon>Alphaproteobacteria</taxon>
        <taxon>Hyphomicrobiales</taxon>
        <taxon>Methylocystaceae</taxon>
        <taxon>Methylocystis</taxon>
    </lineage>
</organism>
<protein>
    <submittedName>
        <fullName evidence="1">Uncharacterized protein</fullName>
    </submittedName>
</protein>